<reference evidence="3" key="1">
    <citation type="journal article" date="2019" name="Int. J. Syst. Evol. Microbiol.">
        <title>The Global Catalogue of Microorganisms (GCM) 10K type strain sequencing project: providing services to taxonomists for standard genome sequencing and annotation.</title>
        <authorList>
            <consortium name="The Broad Institute Genomics Platform"/>
            <consortium name="The Broad Institute Genome Sequencing Center for Infectious Disease"/>
            <person name="Wu L."/>
            <person name="Ma J."/>
        </authorList>
    </citation>
    <scope>NUCLEOTIDE SEQUENCE [LARGE SCALE GENOMIC DNA]</scope>
    <source>
        <strain evidence="3">NBRC 112416</strain>
    </source>
</reference>
<dbReference type="PROSITE" id="PS51819">
    <property type="entry name" value="VOC"/>
    <property type="match status" value="1"/>
</dbReference>
<keyword evidence="3" id="KW-1185">Reference proteome</keyword>
<organism evidence="2 3">
    <name type="scientific">Devosia nitrariae</name>
    <dbReference type="NCBI Taxonomy" id="2071872"/>
    <lineage>
        <taxon>Bacteria</taxon>
        <taxon>Pseudomonadati</taxon>
        <taxon>Pseudomonadota</taxon>
        <taxon>Alphaproteobacteria</taxon>
        <taxon>Hyphomicrobiales</taxon>
        <taxon>Devosiaceae</taxon>
        <taxon>Devosia</taxon>
    </lineage>
</organism>
<proteinExistence type="predicted"/>
<comment type="caution">
    <text evidence="2">The sequence shown here is derived from an EMBL/GenBank/DDBJ whole genome shotgun (WGS) entry which is preliminary data.</text>
</comment>
<dbReference type="Pfam" id="PF00903">
    <property type="entry name" value="Glyoxalase"/>
    <property type="match status" value="1"/>
</dbReference>
<dbReference type="RefSeq" id="WP_284343151.1">
    <property type="nucleotide sequence ID" value="NZ_BSNS01000024.1"/>
</dbReference>
<evidence type="ECO:0000313" key="2">
    <source>
        <dbReference type="EMBL" id="GLQ57780.1"/>
    </source>
</evidence>
<dbReference type="Proteomes" id="UP001156691">
    <property type="component" value="Unassembled WGS sequence"/>
</dbReference>
<accession>A0ABQ5WCY4</accession>
<gene>
    <name evidence="2" type="ORF">GCM10010862_50390</name>
</gene>
<evidence type="ECO:0000259" key="1">
    <source>
        <dbReference type="PROSITE" id="PS51819"/>
    </source>
</evidence>
<dbReference type="EMBL" id="BSNS01000024">
    <property type="protein sequence ID" value="GLQ57780.1"/>
    <property type="molecule type" value="Genomic_DNA"/>
</dbReference>
<dbReference type="InterPro" id="IPR037523">
    <property type="entry name" value="VOC_core"/>
</dbReference>
<dbReference type="CDD" id="cd06587">
    <property type="entry name" value="VOC"/>
    <property type="match status" value="1"/>
</dbReference>
<dbReference type="InterPro" id="IPR004360">
    <property type="entry name" value="Glyas_Fos-R_dOase_dom"/>
</dbReference>
<sequence length="127" mass="13527">METISVRYIVEDAAEAAGFYRDMLGFNVEANPGPGFAMLSKGALRLLLNAAGAGGAGQQMPDGSSPQPGGWNRIQLQSDDLEAEIERLNGLGAKFRNTLVQGRGGKQILLEDPSGNLIELFEPARQP</sequence>
<evidence type="ECO:0000313" key="3">
    <source>
        <dbReference type="Proteomes" id="UP001156691"/>
    </source>
</evidence>
<feature type="domain" description="VOC" evidence="1">
    <location>
        <begin position="2"/>
        <end position="123"/>
    </location>
</feature>
<dbReference type="Gene3D" id="3.10.180.10">
    <property type="entry name" value="2,3-Dihydroxybiphenyl 1,2-Dioxygenase, domain 1"/>
    <property type="match status" value="1"/>
</dbReference>
<dbReference type="InterPro" id="IPR029068">
    <property type="entry name" value="Glyas_Bleomycin-R_OHBP_Dase"/>
</dbReference>
<name>A0ABQ5WCY4_9HYPH</name>
<protein>
    <submittedName>
        <fullName evidence="2">Glyoxalase</fullName>
    </submittedName>
</protein>
<dbReference type="SUPFAM" id="SSF54593">
    <property type="entry name" value="Glyoxalase/Bleomycin resistance protein/Dihydroxybiphenyl dioxygenase"/>
    <property type="match status" value="1"/>
</dbReference>